<organism evidence="8 11">
    <name type="scientific">Rotaria magnacalcarata</name>
    <dbReference type="NCBI Taxonomy" id="392030"/>
    <lineage>
        <taxon>Eukaryota</taxon>
        <taxon>Metazoa</taxon>
        <taxon>Spiralia</taxon>
        <taxon>Gnathifera</taxon>
        <taxon>Rotifera</taxon>
        <taxon>Eurotatoria</taxon>
        <taxon>Bdelloidea</taxon>
        <taxon>Philodinida</taxon>
        <taxon>Philodinidae</taxon>
        <taxon>Rotaria</taxon>
    </lineage>
</organism>
<dbReference type="EMBL" id="CAJOBI010038116">
    <property type="protein sequence ID" value="CAF4310470.1"/>
    <property type="molecule type" value="Genomic_DNA"/>
</dbReference>
<comment type="similarity">
    <text evidence="2">Belongs to the macin family.</text>
</comment>
<feature type="transmembrane region" description="Helical" evidence="5">
    <location>
        <begin position="140"/>
        <end position="163"/>
    </location>
</feature>
<keyword evidence="5" id="KW-1133">Transmembrane helix</keyword>
<keyword evidence="5" id="KW-0472">Membrane</keyword>
<evidence type="ECO:0000313" key="9">
    <source>
        <dbReference type="EMBL" id="CAF4304753.1"/>
    </source>
</evidence>
<name>A0A819QIA3_9BILA</name>
<comment type="subcellular location">
    <subcellularLocation>
        <location evidence="1">Secreted</location>
    </subcellularLocation>
</comment>
<comment type="caution">
    <text evidence="8">The sequence shown here is derived from an EMBL/GenBank/DDBJ whole genome shotgun (WGS) entry which is preliminary data.</text>
</comment>
<dbReference type="EMBL" id="CAJOBG010002846">
    <property type="protein sequence ID" value="CAF4031441.1"/>
    <property type="molecule type" value="Genomic_DNA"/>
</dbReference>
<feature type="chain" id="PRO_5035619329" description="Fatty acid desaturase domain-containing protein" evidence="6">
    <location>
        <begin position="18"/>
        <end position="376"/>
    </location>
</feature>
<evidence type="ECO:0000256" key="2">
    <source>
        <dbReference type="ARBA" id="ARBA00010366"/>
    </source>
</evidence>
<evidence type="ECO:0000313" key="10">
    <source>
        <dbReference type="EMBL" id="CAF4310470.1"/>
    </source>
</evidence>
<evidence type="ECO:0000256" key="6">
    <source>
        <dbReference type="SAM" id="SignalP"/>
    </source>
</evidence>
<feature type="domain" description="Fatty acid desaturase" evidence="7">
    <location>
        <begin position="9"/>
        <end position="244"/>
    </location>
</feature>
<dbReference type="AlphaFoldDB" id="A0A819QIA3"/>
<dbReference type="InterPro" id="IPR012171">
    <property type="entry name" value="Fatty_acid_desaturase"/>
</dbReference>
<evidence type="ECO:0000256" key="3">
    <source>
        <dbReference type="ARBA" id="ARBA00022525"/>
    </source>
</evidence>
<dbReference type="InterPro" id="IPR005804">
    <property type="entry name" value="FA_desaturase_dom"/>
</dbReference>
<dbReference type="InterPro" id="IPR038456">
    <property type="entry name" value="Macin_sf"/>
</dbReference>
<dbReference type="GO" id="GO:0006952">
    <property type="term" value="P:defense response"/>
    <property type="evidence" value="ECO:0007669"/>
    <property type="project" value="InterPro"/>
</dbReference>
<feature type="transmembrane region" description="Helical" evidence="5">
    <location>
        <begin position="275"/>
        <end position="294"/>
    </location>
</feature>
<reference evidence="8" key="1">
    <citation type="submission" date="2021-02" db="EMBL/GenBank/DDBJ databases">
        <authorList>
            <person name="Nowell W R."/>
        </authorList>
    </citation>
    <scope>NUCLEOTIDE SEQUENCE</scope>
</reference>
<dbReference type="Proteomes" id="UP000676336">
    <property type="component" value="Unassembled WGS sequence"/>
</dbReference>
<protein>
    <recommendedName>
        <fullName evidence="7">Fatty acid desaturase domain-containing protein</fullName>
    </recommendedName>
</protein>
<dbReference type="InterPro" id="IPR029230">
    <property type="entry name" value="Macin"/>
</dbReference>
<keyword evidence="3" id="KW-0964">Secreted</keyword>
<dbReference type="Proteomes" id="UP000663866">
    <property type="component" value="Unassembled WGS sequence"/>
</dbReference>
<dbReference type="Gene3D" id="3.30.30.100">
    <property type="match status" value="1"/>
</dbReference>
<dbReference type="Pfam" id="PF00487">
    <property type="entry name" value="FA_desaturase"/>
    <property type="match status" value="1"/>
</dbReference>
<keyword evidence="11" id="KW-1185">Reference proteome</keyword>
<feature type="transmembrane region" description="Helical" evidence="5">
    <location>
        <begin position="102"/>
        <end position="120"/>
    </location>
</feature>
<dbReference type="GO" id="GO:0016717">
    <property type="term" value="F:oxidoreductase activity, acting on paired donors, with oxidation of a pair of donors resulting in the reduction of molecular oxygen to two molecules of water"/>
    <property type="evidence" value="ECO:0007669"/>
    <property type="project" value="TreeGrafter"/>
</dbReference>
<dbReference type="PANTHER" id="PTHR19353:SF19">
    <property type="entry name" value="DELTA(5) FATTY ACID DESATURASE C-RELATED"/>
    <property type="match status" value="1"/>
</dbReference>
<dbReference type="CDD" id="cd03510">
    <property type="entry name" value="Rhizobitoxine-FADS-like"/>
    <property type="match status" value="1"/>
</dbReference>
<evidence type="ECO:0000256" key="4">
    <source>
        <dbReference type="ARBA" id="ARBA00023157"/>
    </source>
</evidence>
<dbReference type="Pfam" id="PF14865">
    <property type="entry name" value="Macin"/>
    <property type="match status" value="1"/>
</dbReference>
<gene>
    <name evidence="9" type="ORF">BYL167_LOCUS27646</name>
    <name evidence="8" type="ORF">OVN521_LOCUS16823</name>
    <name evidence="10" type="ORF">SMN809_LOCUS26519</name>
</gene>
<dbReference type="GO" id="GO:0016020">
    <property type="term" value="C:membrane"/>
    <property type="evidence" value="ECO:0007669"/>
    <property type="project" value="TreeGrafter"/>
</dbReference>
<dbReference type="GO" id="GO:0008610">
    <property type="term" value="P:lipid biosynthetic process"/>
    <property type="evidence" value="ECO:0007669"/>
    <property type="project" value="UniProtKB-ARBA"/>
</dbReference>
<dbReference type="Proteomes" id="UP000681967">
    <property type="component" value="Unassembled WGS sequence"/>
</dbReference>
<accession>A0A819QIA3</accession>
<sequence>MRFVWMFSYFLATCVIGARQRGLARGLHEATHGCFASNKYLNFFLGTFCSGYVVFQSFCGYRASHVRNHHPYLGTDRDPDYQGLKENGICGIQRTRAHVKRYLWSLLCPIASLNYFLYLVKYRIWTKDDDNRETLLRSVYLIILMAIFLYSRRCSLLLFYWIIPYFTAHMWIGSLIELMEHYPMIETAPRIDIYLTRNRFCGWLWNFFLGVHNENYHLIHHLFPKVPEWEYHNVHRILMTDVTYASLHKKSVNLNLGLVSYNPFDNHKYSDKSRIIMKALWFSLALLLIILYLGTSNAWDCYETWSRCTGWSSPATGILWQGCPSYCQGCRNAATGSCVQVGTTTCMGKSVTAFQCQCSGRWTGSNKPTCYPAGLG</sequence>
<feature type="signal peptide" evidence="6">
    <location>
        <begin position="1"/>
        <end position="17"/>
    </location>
</feature>
<evidence type="ECO:0000256" key="5">
    <source>
        <dbReference type="SAM" id="Phobius"/>
    </source>
</evidence>
<dbReference type="EMBL" id="CAJOBH010036400">
    <property type="protein sequence ID" value="CAF4304753.1"/>
    <property type="molecule type" value="Genomic_DNA"/>
</dbReference>
<evidence type="ECO:0000313" key="11">
    <source>
        <dbReference type="Proteomes" id="UP000663866"/>
    </source>
</evidence>
<evidence type="ECO:0000256" key="1">
    <source>
        <dbReference type="ARBA" id="ARBA00004613"/>
    </source>
</evidence>
<keyword evidence="5" id="KW-0812">Transmembrane</keyword>
<evidence type="ECO:0000259" key="7">
    <source>
        <dbReference type="Pfam" id="PF00487"/>
    </source>
</evidence>
<keyword evidence="4" id="KW-1015">Disulfide bond</keyword>
<dbReference type="PANTHER" id="PTHR19353">
    <property type="entry name" value="FATTY ACID DESATURASE 2"/>
    <property type="match status" value="1"/>
</dbReference>
<evidence type="ECO:0000313" key="8">
    <source>
        <dbReference type="EMBL" id="CAF4031441.1"/>
    </source>
</evidence>
<dbReference type="GO" id="GO:0005576">
    <property type="term" value="C:extracellular region"/>
    <property type="evidence" value="ECO:0007669"/>
    <property type="project" value="UniProtKB-SubCell"/>
</dbReference>
<proteinExistence type="inferred from homology"/>
<keyword evidence="6" id="KW-0732">Signal</keyword>